<comment type="caution">
    <text evidence="2">The sequence shown here is derived from an EMBL/GenBank/DDBJ whole genome shotgun (WGS) entry which is preliminary data.</text>
</comment>
<feature type="region of interest" description="Disordered" evidence="1">
    <location>
        <begin position="1"/>
        <end position="59"/>
    </location>
</feature>
<feature type="compositionally biased region" description="Basic and acidic residues" evidence="1">
    <location>
        <begin position="45"/>
        <end position="55"/>
    </location>
</feature>
<organism evidence="2 3">
    <name type="scientific">Ramazzottius varieornatus</name>
    <name type="common">Water bear</name>
    <name type="synonym">Tardigrade</name>
    <dbReference type="NCBI Taxonomy" id="947166"/>
    <lineage>
        <taxon>Eukaryota</taxon>
        <taxon>Metazoa</taxon>
        <taxon>Ecdysozoa</taxon>
        <taxon>Tardigrada</taxon>
        <taxon>Eutardigrada</taxon>
        <taxon>Parachela</taxon>
        <taxon>Hypsibioidea</taxon>
        <taxon>Ramazzottiidae</taxon>
        <taxon>Ramazzottius</taxon>
    </lineage>
</organism>
<protein>
    <submittedName>
        <fullName evidence="2">Uncharacterized protein</fullName>
    </submittedName>
</protein>
<dbReference type="Proteomes" id="UP000186922">
    <property type="component" value="Unassembled WGS sequence"/>
</dbReference>
<feature type="compositionally biased region" description="Basic residues" evidence="1">
    <location>
        <begin position="1"/>
        <end position="18"/>
    </location>
</feature>
<evidence type="ECO:0000256" key="1">
    <source>
        <dbReference type="SAM" id="MobiDB-lite"/>
    </source>
</evidence>
<sequence length="92" mass="10497">MWFFIKQRRRRDRSHHSHPPGGHNHFPTSASQSNLSRPLPSRTGPKKESGRHPVMERAASMELPDVVVPEKKGSCWLCCFPCCGPTPSHRNR</sequence>
<evidence type="ECO:0000313" key="3">
    <source>
        <dbReference type="Proteomes" id="UP000186922"/>
    </source>
</evidence>
<dbReference type="AlphaFoldDB" id="A0A1D1VZN3"/>
<gene>
    <name evidence="2" type="primary">RvY_15462-1</name>
    <name evidence="2" type="synonym">RvY_15462.1</name>
    <name evidence="2" type="ORF">RvY_15462</name>
</gene>
<reference evidence="2 3" key="1">
    <citation type="journal article" date="2016" name="Nat. Commun.">
        <title>Extremotolerant tardigrade genome and improved radiotolerance of human cultured cells by tardigrade-unique protein.</title>
        <authorList>
            <person name="Hashimoto T."/>
            <person name="Horikawa D.D."/>
            <person name="Saito Y."/>
            <person name="Kuwahara H."/>
            <person name="Kozuka-Hata H."/>
            <person name="Shin-I T."/>
            <person name="Minakuchi Y."/>
            <person name="Ohishi K."/>
            <person name="Motoyama A."/>
            <person name="Aizu T."/>
            <person name="Enomoto A."/>
            <person name="Kondo K."/>
            <person name="Tanaka S."/>
            <person name="Hara Y."/>
            <person name="Koshikawa S."/>
            <person name="Sagara H."/>
            <person name="Miura T."/>
            <person name="Yokobori S."/>
            <person name="Miyagawa K."/>
            <person name="Suzuki Y."/>
            <person name="Kubo T."/>
            <person name="Oyama M."/>
            <person name="Kohara Y."/>
            <person name="Fujiyama A."/>
            <person name="Arakawa K."/>
            <person name="Katayama T."/>
            <person name="Toyoda A."/>
            <person name="Kunieda T."/>
        </authorList>
    </citation>
    <scope>NUCLEOTIDE SEQUENCE [LARGE SCALE GENOMIC DNA]</scope>
    <source>
        <strain evidence="2 3">YOKOZUNA-1</strain>
    </source>
</reference>
<name>A0A1D1VZN3_RAMVA</name>
<proteinExistence type="predicted"/>
<keyword evidence="3" id="KW-1185">Reference proteome</keyword>
<dbReference type="EMBL" id="BDGG01000012">
    <property type="protein sequence ID" value="GAV05308.1"/>
    <property type="molecule type" value="Genomic_DNA"/>
</dbReference>
<feature type="compositionally biased region" description="Polar residues" evidence="1">
    <location>
        <begin position="26"/>
        <end position="36"/>
    </location>
</feature>
<evidence type="ECO:0000313" key="2">
    <source>
        <dbReference type="EMBL" id="GAV05308.1"/>
    </source>
</evidence>
<accession>A0A1D1VZN3</accession>